<dbReference type="Gene3D" id="1.10.287.130">
    <property type="match status" value="1"/>
</dbReference>
<keyword evidence="6" id="KW-0418">Kinase</keyword>
<dbReference type="Pfam" id="PF02518">
    <property type="entry name" value="HATPase_c"/>
    <property type="match status" value="1"/>
</dbReference>
<organism evidence="6 7">
    <name type="scientific">Sulfurimonas diazotrophicus</name>
    <dbReference type="NCBI Taxonomy" id="3131939"/>
    <lineage>
        <taxon>Bacteria</taxon>
        <taxon>Pseudomonadati</taxon>
        <taxon>Campylobacterota</taxon>
        <taxon>Epsilonproteobacteria</taxon>
        <taxon>Campylobacterales</taxon>
        <taxon>Sulfurimonadaceae</taxon>
        <taxon>Sulfurimonas</taxon>
    </lineage>
</organism>
<sequence>MKASERESFFKSLALYFVTIEILIGFLLYHNYREDVGSLKQQLFLEMKNYNFNFEGEKFALDFVPKQTEAPLLELREDGQTLYALFPLPANQRYLLKIYYPKADFKTQTGALLGRYLLFMLLLSAVVGAMAFGFARYTLRPLRSALALTDRFIKDIIHDLNTPVSAILINTSMLNREDKAVRRIEKSAKLIGMLYRNLQEYQGGLPQQRDTFRLDSLVAERLAFFQDLYPALTFRTALAPTTMRANPDALTRIVDNLLSNACKYNVKEGEVSLALSERTFSITNTAAAPIRSPRNLFDRFYKESERGIGIGLHIVKKLCDEERIAIAVTQRENRVTFTCTLPAGQTER</sequence>
<dbReference type="CDD" id="cd00082">
    <property type="entry name" value="HisKA"/>
    <property type="match status" value="1"/>
</dbReference>
<dbReference type="Proteomes" id="UP001447842">
    <property type="component" value="Chromosome"/>
</dbReference>
<evidence type="ECO:0000256" key="4">
    <source>
        <dbReference type="SAM" id="Phobius"/>
    </source>
</evidence>
<dbReference type="InterPro" id="IPR003661">
    <property type="entry name" value="HisK_dim/P_dom"/>
</dbReference>
<proteinExistence type="predicted"/>
<keyword evidence="4" id="KW-1133">Transmembrane helix</keyword>
<protein>
    <recommendedName>
        <fullName evidence="2">histidine kinase</fullName>
        <ecNumber evidence="2">2.7.13.3</ecNumber>
    </recommendedName>
</protein>
<dbReference type="SUPFAM" id="SSF55874">
    <property type="entry name" value="ATPase domain of HSP90 chaperone/DNA topoisomerase II/histidine kinase"/>
    <property type="match status" value="1"/>
</dbReference>
<dbReference type="Gene3D" id="3.30.565.10">
    <property type="entry name" value="Histidine kinase-like ATPase, C-terminal domain"/>
    <property type="match status" value="1"/>
</dbReference>
<reference evidence="6 7" key="1">
    <citation type="submission" date="2024-03" db="EMBL/GenBank/DDBJ databases">
        <title>Sulfurimonas sp. HSL3-1.</title>
        <authorList>
            <person name="Wang S."/>
        </authorList>
    </citation>
    <scope>NUCLEOTIDE SEQUENCE [LARGE SCALE GENOMIC DNA]</scope>
    <source>
        <strain evidence="6 7">HSL3-1</strain>
    </source>
</reference>
<keyword evidence="4" id="KW-0812">Transmembrane</keyword>
<dbReference type="RefSeq" id="WP_345972749.1">
    <property type="nucleotide sequence ID" value="NZ_CP147920.1"/>
</dbReference>
<accession>A0ABZ3HCV9</accession>
<keyword evidence="3" id="KW-0597">Phosphoprotein</keyword>
<dbReference type="PROSITE" id="PS50109">
    <property type="entry name" value="HIS_KIN"/>
    <property type="match status" value="1"/>
</dbReference>
<evidence type="ECO:0000256" key="1">
    <source>
        <dbReference type="ARBA" id="ARBA00000085"/>
    </source>
</evidence>
<evidence type="ECO:0000259" key="5">
    <source>
        <dbReference type="PROSITE" id="PS50109"/>
    </source>
</evidence>
<keyword evidence="7" id="KW-1185">Reference proteome</keyword>
<dbReference type="EMBL" id="CP147920">
    <property type="protein sequence ID" value="XAU15172.1"/>
    <property type="molecule type" value="Genomic_DNA"/>
</dbReference>
<feature type="domain" description="Histidine kinase" evidence="5">
    <location>
        <begin position="155"/>
        <end position="345"/>
    </location>
</feature>
<evidence type="ECO:0000313" key="7">
    <source>
        <dbReference type="Proteomes" id="UP001447842"/>
    </source>
</evidence>
<name>A0ABZ3HCV9_9BACT</name>
<dbReference type="PANTHER" id="PTHR43547:SF2">
    <property type="entry name" value="HYBRID SIGNAL TRANSDUCTION HISTIDINE KINASE C"/>
    <property type="match status" value="1"/>
</dbReference>
<dbReference type="PANTHER" id="PTHR43547">
    <property type="entry name" value="TWO-COMPONENT HISTIDINE KINASE"/>
    <property type="match status" value="1"/>
</dbReference>
<keyword evidence="4" id="KW-0472">Membrane</keyword>
<dbReference type="GO" id="GO:0016301">
    <property type="term" value="F:kinase activity"/>
    <property type="evidence" value="ECO:0007669"/>
    <property type="project" value="UniProtKB-KW"/>
</dbReference>
<dbReference type="InterPro" id="IPR003594">
    <property type="entry name" value="HATPase_dom"/>
</dbReference>
<dbReference type="InterPro" id="IPR005467">
    <property type="entry name" value="His_kinase_dom"/>
</dbReference>
<dbReference type="SUPFAM" id="SSF47384">
    <property type="entry name" value="Homodimeric domain of signal transducing histidine kinase"/>
    <property type="match status" value="1"/>
</dbReference>
<keyword evidence="6" id="KW-0808">Transferase</keyword>
<dbReference type="InterPro" id="IPR036097">
    <property type="entry name" value="HisK_dim/P_sf"/>
</dbReference>
<feature type="transmembrane region" description="Helical" evidence="4">
    <location>
        <begin position="116"/>
        <end position="135"/>
    </location>
</feature>
<evidence type="ECO:0000313" key="6">
    <source>
        <dbReference type="EMBL" id="XAU15172.1"/>
    </source>
</evidence>
<comment type="catalytic activity">
    <reaction evidence="1">
        <text>ATP + protein L-histidine = ADP + protein N-phospho-L-histidine.</text>
        <dbReference type="EC" id="2.7.13.3"/>
    </reaction>
</comment>
<evidence type="ECO:0000256" key="2">
    <source>
        <dbReference type="ARBA" id="ARBA00012438"/>
    </source>
</evidence>
<evidence type="ECO:0000256" key="3">
    <source>
        <dbReference type="ARBA" id="ARBA00022553"/>
    </source>
</evidence>
<dbReference type="EC" id="2.7.13.3" evidence="2"/>
<feature type="transmembrane region" description="Helical" evidence="4">
    <location>
        <begin position="12"/>
        <end position="32"/>
    </location>
</feature>
<dbReference type="SMART" id="SM00387">
    <property type="entry name" value="HATPase_c"/>
    <property type="match status" value="1"/>
</dbReference>
<dbReference type="InterPro" id="IPR036890">
    <property type="entry name" value="HATPase_C_sf"/>
</dbReference>
<gene>
    <name evidence="6" type="ORF">WCY31_00365</name>
</gene>